<dbReference type="OrthoDB" id="5337378at2759"/>
<keyword evidence="1" id="KW-0547">Nucleotide-binding</keyword>
<organism evidence="3 4">
    <name type="scientific">Dentiscutata erythropus</name>
    <dbReference type="NCBI Taxonomy" id="1348616"/>
    <lineage>
        <taxon>Eukaryota</taxon>
        <taxon>Fungi</taxon>
        <taxon>Fungi incertae sedis</taxon>
        <taxon>Mucoromycota</taxon>
        <taxon>Glomeromycotina</taxon>
        <taxon>Glomeromycetes</taxon>
        <taxon>Diversisporales</taxon>
        <taxon>Gigasporaceae</taxon>
        <taxon>Dentiscutata</taxon>
    </lineage>
</organism>
<dbReference type="PROSITE" id="PS00107">
    <property type="entry name" value="PROTEIN_KINASE_ATP"/>
    <property type="match status" value="1"/>
</dbReference>
<evidence type="ECO:0000259" key="2">
    <source>
        <dbReference type="PROSITE" id="PS50011"/>
    </source>
</evidence>
<dbReference type="Gene3D" id="3.30.200.20">
    <property type="entry name" value="Phosphorylase Kinase, domain 1"/>
    <property type="match status" value="1"/>
</dbReference>
<dbReference type="GO" id="GO:0005524">
    <property type="term" value="F:ATP binding"/>
    <property type="evidence" value="ECO:0007669"/>
    <property type="project" value="UniProtKB-UniRule"/>
</dbReference>
<evidence type="ECO:0000313" key="4">
    <source>
        <dbReference type="Proteomes" id="UP000789405"/>
    </source>
</evidence>
<reference evidence="3" key="1">
    <citation type="submission" date="2021-06" db="EMBL/GenBank/DDBJ databases">
        <authorList>
            <person name="Kallberg Y."/>
            <person name="Tangrot J."/>
            <person name="Rosling A."/>
        </authorList>
    </citation>
    <scope>NUCLEOTIDE SEQUENCE</scope>
    <source>
        <strain evidence="3">MA453B</strain>
    </source>
</reference>
<keyword evidence="4" id="KW-1185">Reference proteome</keyword>
<dbReference type="PROSITE" id="PS50011">
    <property type="entry name" value="PROTEIN_KINASE_DOM"/>
    <property type="match status" value="1"/>
</dbReference>
<dbReference type="InterPro" id="IPR011009">
    <property type="entry name" value="Kinase-like_dom_sf"/>
</dbReference>
<protein>
    <submittedName>
        <fullName evidence="3">14625_t:CDS:1</fullName>
    </submittedName>
</protein>
<feature type="non-terminal residue" evidence="3">
    <location>
        <position position="180"/>
    </location>
</feature>
<dbReference type="EMBL" id="CAJVPY010010645">
    <property type="protein sequence ID" value="CAG8720516.1"/>
    <property type="molecule type" value="Genomic_DNA"/>
</dbReference>
<proteinExistence type="predicted"/>
<dbReference type="GO" id="GO:0004672">
    <property type="term" value="F:protein kinase activity"/>
    <property type="evidence" value="ECO:0007669"/>
    <property type="project" value="InterPro"/>
</dbReference>
<sequence length="180" mass="20081">MRGINPPDDLNEEHFKLFERSCFKDVEPIGEGGSGKVYRAIHRNSEVIVALKSFKNDVAIKEAVKELKLHSRVDMHPNIIRLYGVTKNKGTNGEQTMSRIDPGIQQIQQDPLNLQGSSTNGEQVINRISQDIQQVQQVPLSTNGGQTINISARVNTHTKLRHRHGITTLTSPRKNVVSGK</sequence>
<dbReference type="InterPro" id="IPR017441">
    <property type="entry name" value="Protein_kinase_ATP_BS"/>
</dbReference>
<evidence type="ECO:0000313" key="3">
    <source>
        <dbReference type="EMBL" id="CAG8720516.1"/>
    </source>
</evidence>
<dbReference type="SUPFAM" id="SSF56112">
    <property type="entry name" value="Protein kinase-like (PK-like)"/>
    <property type="match status" value="1"/>
</dbReference>
<name>A0A9N9I5R9_9GLOM</name>
<dbReference type="Proteomes" id="UP000789405">
    <property type="component" value="Unassembled WGS sequence"/>
</dbReference>
<comment type="caution">
    <text evidence="3">The sequence shown here is derived from an EMBL/GenBank/DDBJ whole genome shotgun (WGS) entry which is preliminary data.</text>
</comment>
<gene>
    <name evidence="3" type="ORF">DERYTH_LOCUS14287</name>
</gene>
<keyword evidence="1" id="KW-0067">ATP-binding</keyword>
<dbReference type="AlphaFoldDB" id="A0A9N9I5R9"/>
<dbReference type="Pfam" id="PF00069">
    <property type="entry name" value="Pkinase"/>
    <property type="match status" value="1"/>
</dbReference>
<dbReference type="InterPro" id="IPR000719">
    <property type="entry name" value="Prot_kinase_dom"/>
</dbReference>
<feature type="domain" description="Protein kinase" evidence="2">
    <location>
        <begin position="23"/>
        <end position="180"/>
    </location>
</feature>
<accession>A0A9N9I5R9</accession>
<feature type="binding site" evidence="1">
    <location>
        <position position="61"/>
    </location>
    <ligand>
        <name>ATP</name>
        <dbReference type="ChEBI" id="CHEBI:30616"/>
    </ligand>
</feature>
<evidence type="ECO:0000256" key="1">
    <source>
        <dbReference type="PROSITE-ProRule" id="PRU10141"/>
    </source>
</evidence>